<dbReference type="Pfam" id="PF01547">
    <property type="entry name" value="SBP_bac_1"/>
    <property type="match status" value="1"/>
</dbReference>
<dbReference type="SUPFAM" id="SSF47413">
    <property type="entry name" value="lambda repressor-like DNA-binding domains"/>
    <property type="match status" value="1"/>
</dbReference>
<evidence type="ECO:0000256" key="3">
    <source>
        <dbReference type="ARBA" id="ARBA00023125"/>
    </source>
</evidence>
<evidence type="ECO:0000313" key="6">
    <source>
        <dbReference type="EMBL" id="XFO73779.1"/>
    </source>
</evidence>
<dbReference type="InterPro" id="IPR010982">
    <property type="entry name" value="Lambda_DNA-bd_dom_sf"/>
</dbReference>
<dbReference type="Gene3D" id="3.40.50.2300">
    <property type="match status" value="2"/>
</dbReference>
<keyword evidence="7" id="KW-1185">Reference proteome</keyword>
<evidence type="ECO:0000256" key="4">
    <source>
        <dbReference type="ARBA" id="ARBA00023163"/>
    </source>
</evidence>
<dbReference type="Gene3D" id="3.40.190.10">
    <property type="entry name" value="Periplasmic binding protein-like II"/>
    <property type="match status" value="2"/>
</dbReference>
<dbReference type="PROSITE" id="PS00356">
    <property type="entry name" value="HTH_LACI_1"/>
    <property type="match status" value="1"/>
</dbReference>
<dbReference type="SUPFAM" id="SSF53850">
    <property type="entry name" value="Periplasmic binding protein-like II"/>
    <property type="match status" value="1"/>
</dbReference>
<protein>
    <submittedName>
        <fullName evidence="6">HTH-type transcriptional repressor PurR</fullName>
    </submittedName>
</protein>
<dbReference type="Pfam" id="PF00356">
    <property type="entry name" value="LacI"/>
    <property type="match status" value="1"/>
</dbReference>
<dbReference type="CDD" id="cd06267">
    <property type="entry name" value="PBP1_LacI_sugar_binding-like"/>
    <property type="match status" value="1"/>
</dbReference>
<keyword evidence="3" id="KW-0238">DNA-binding</keyword>
<evidence type="ECO:0000256" key="2">
    <source>
        <dbReference type="ARBA" id="ARBA00023015"/>
    </source>
</evidence>
<evidence type="ECO:0000313" key="7">
    <source>
        <dbReference type="Proteomes" id="UP000216052"/>
    </source>
</evidence>
<evidence type="ECO:0000259" key="5">
    <source>
        <dbReference type="PROSITE" id="PS50932"/>
    </source>
</evidence>
<dbReference type="PANTHER" id="PTHR30146">
    <property type="entry name" value="LACI-RELATED TRANSCRIPTIONAL REPRESSOR"/>
    <property type="match status" value="1"/>
</dbReference>
<dbReference type="InterPro" id="IPR001761">
    <property type="entry name" value="Peripla_BP/Lac1_sug-bd_dom"/>
</dbReference>
<dbReference type="CDD" id="cd01392">
    <property type="entry name" value="HTH_LacI"/>
    <property type="match status" value="1"/>
</dbReference>
<dbReference type="RefSeq" id="WP_169716840.1">
    <property type="nucleotide sequence ID" value="NZ_CP155571.1"/>
</dbReference>
<gene>
    <name evidence="6" type="primary">purR_2</name>
    <name evidence="6" type="ORF">SPACI_038860</name>
</gene>
<dbReference type="EMBL" id="CP155571">
    <property type="protein sequence ID" value="XFO73779.1"/>
    <property type="molecule type" value="Genomic_DNA"/>
</dbReference>
<dbReference type="SMART" id="SM00354">
    <property type="entry name" value="HTH_LACI"/>
    <property type="match status" value="1"/>
</dbReference>
<reference evidence="6" key="1">
    <citation type="submission" date="2024-05" db="EMBL/GenBank/DDBJ databases">
        <title>Isolation and characterization of Sporomusa carbonis sp. nov., a carboxydotrophic hydrogenogen in the genus of Sporomusa isolated from a charcoal burning pile.</title>
        <authorList>
            <person name="Boeer T."/>
            <person name="Rosenbaum F."/>
            <person name="Eysell L."/>
            <person name="Mueller V."/>
            <person name="Daniel R."/>
            <person name="Poehlein A."/>
        </authorList>
    </citation>
    <scope>NUCLEOTIDE SEQUENCE [LARGE SCALE GENOMIC DNA]</scope>
    <source>
        <strain evidence="6">DSM 3132</strain>
    </source>
</reference>
<dbReference type="Pfam" id="PF00532">
    <property type="entry name" value="Peripla_BP_1"/>
    <property type="match status" value="1"/>
</dbReference>
<evidence type="ECO:0000256" key="1">
    <source>
        <dbReference type="ARBA" id="ARBA00022491"/>
    </source>
</evidence>
<dbReference type="PROSITE" id="PS50932">
    <property type="entry name" value="HTH_LACI_2"/>
    <property type="match status" value="1"/>
</dbReference>
<dbReference type="PANTHER" id="PTHR30146:SF148">
    <property type="entry name" value="HTH-TYPE TRANSCRIPTIONAL REPRESSOR PURR-RELATED"/>
    <property type="match status" value="1"/>
</dbReference>
<dbReference type="SUPFAM" id="SSF53822">
    <property type="entry name" value="Periplasmic binding protein-like I"/>
    <property type="match status" value="1"/>
</dbReference>
<organism evidence="6 7">
    <name type="scientific">Sporomusa acidovorans (strain ATCC 49682 / DSM 3132 / Mol)</name>
    <dbReference type="NCBI Taxonomy" id="1123286"/>
    <lineage>
        <taxon>Bacteria</taxon>
        <taxon>Bacillati</taxon>
        <taxon>Bacillota</taxon>
        <taxon>Negativicutes</taxon>
        <taxon>Selenomonadales</taxon>
        <taxon>Sporomusaceae</taxon>
        <taxon>Sporomusa</taxon>
    </lineage>
</organism>
<dbReference type="InterPro" id="IPR000843">
    <property type="entry name" value="HTH_LacI"/>
</dbReference>
<proteinExistence type="predicted"/>
<keyword evidence="4" id="KW-0804">Transcription</keyword>
<keyword evidence="2" id="KW-0805">Transcription regulation</keyword>
<keyword evidence="1" id="KW-0678">Repressor</keyword>
<feature type="domain" description="HTH lacI-type" evidence="5">
    <location>
        <begin position="2"/>
        <end position="55"/>
    </location>
</feature>
<dbReference type="Gene3D" id="1.10.260.40">
    <property type="entry name" value="lambda repressor-like DNA-binding domains"/>
    <property type="match status" value="1"/>
</dbReference>
<name>A0ABZ3J5W4_SPOA4</name>
<dbReference type="InterPro" id="IPR006059">
    <property type="entry name" value="SBP"/>
</dbReference>
<accession>A0ABZ3J5W4</accession>
<dbReference type="InterPro" id="IPR028082">
    <property type="entry name" value="Peripla_BP_I"/>
</dbReference>
<dbReference type="Proteomes" id="UP000216052">
    <property type="component" value="Chromosome"/>
</dbReference>
<sequence>MATIKEVAELAKVSVGTVSNVLNGKTENIELTERVEKAIKALGYRPDAKARSLKNTKTNIVGVIIPNLEHPRLVSMLQAIEKSLRNKGYSIILKLSESNPILEQQSIEFFLEQKIDGIIVSSCMEEKHDYEKLLAENMPIVFLDNEIVSEQEFDLVTIDYRDAFAKSLARLKELGYRQAGLILERELETKDGLVQLFQEHLLGTDNVKIVDFHQEGGFKAAYELLFHNSDLRAFVTSNYLLAKGARKAAKILDKKDVAIVAFKEENWIEDETSFVGTIAVSGSKIGEAVVEKLIDAMERPALHEAITTKLEARYVETQPLVLERDGVIPSGRTETITMCMFDSPAAHALKMLTKIYEKRAGIKVQFRFMEYFDLENELYTMLQQQNQAIDGFMMDLTWVEDFVETNSVARIDNLISPQIQYFDDLIHGLTNEYGVYNNRLYGLPFMPGAQILFYKNDLFEDHTLKRQFKRQYNMELLPPTTWAEFNLIAEFFTQEYNEKSPVKYGVSLAKGKSIYSVIDFLNRLWAYDSNVFENGKVVINNEKSLAALKSYTKSFKYACPAKINNSWDDVVADFKTGEVAMAVLYDSHAVALNDYSASGIAGNVGYSLIPGKAPVLGGWSLALNKHSEKKQKALEYILWACGSNSAIPYSLLGGTTAREPFYHRGELDSLYPWKALVLESYQVSKKRYVPLGLNIKHKNKRIYDEIIGGELYQLLSGKQDEETTLTQMETRLIALITK</sequence>